<keyword evidence="1" id="KW-0812">Transmembrane</keyword>
<protein>
    <submittedName>
        <fullName evidence="2">Uncharacterized protein</fullName>
    </submittedName>
</protein>
<gene>
    <name evidence="2" type="ORF">NTJ_04799</name>
</gene>
<evidence type="ECO:0000256" key="1">
    <source>
        <dbReference type="SAM" id="Phobius"/>
    </source>
</evidence>
<dbReference type="EMBL" id="AP028911">
    <property type="protein sequence ID" value="BES91991.1"/>
    <property type="molecule type" value="Genomic_DNA"/>
</dbReference>
<evidence type="ECO:0000313" key="2">
    <source>
        <dbReference type="EMBL" id="BES91991.1"/>
    </source>
</evidence>
<sequence length="152" mass="16894">MILQKDAALKVIKNPIGEGIIETPPNLGDSLDFSMESEESSQEISSLVDTISSNSTSIHTQQLGFQDEDDVWCLANSPPIFKSPKMDVNTEVASKYCLGEPKEELQWRQPISNGGLRIAVYIDNRLFVSFVLVQAALLLIVLSIKWLQRLTS</sequence>
<proteinExistence type="predicted"/>
<evidence type="ECO:0000313" key="3">
    <source>
        <dbReference type="Proteomes" id="UP001307889"/>
    </source>
</evidence>
<dbReference type="Proteomes" id="UP001307889">
    <property type="component" value="Chromosome 3"/>
</dbReference>
<keyword evidence="3" id="KW-1185">Reference proteome</keyword>
<feature type="transmembrane region" description="Helical" evidence="1">
    <location>
        <begin position="126"/>
        <end position="147"/>
    </location>
</feature>
<keyword evidence="1" id="KW-0472">Membrane</keyword>
<name>A0ABN7AIB0_9HEMI</name>
<reference evidence="2 3" key="1">
    <citation type="submission" date="2023-09" db="EMBL/GenBank/DDBJ databases">
        <title>Nesidiocoris tenuis whole genome shotgun sequence.</title>
        <authorList>
            <person name="Shibata T."/>
            <person name="Shimoda M."/>
            <person name="Kobayashi T."/>
            <person name="Uehara T."/>
        </authorList>
    </citation>
    <scope>NUCLEOTIDE SEQUENCE [LARGE SCALE GENOMIC DNA]</scope>
    <source>
        <strain evidence="2 3">Japan</strain>
    </source>
</reference>
<keyword evidence="1" id="KW-1133">Transmembrane helix</keyword>
<organism evidence="2 3">
    <name type="scientific">Nesidiocoris tenuis</name>
    <dbReference type="NCBI Taxonomy" id="355587"/>
    <lineage>
        <taxon>Eukaryota</taxon>
        <taxon>Metazoa</taxon>
        <taxon>Ecdysozoa</taxon>
        <taxon>Arthropoda</taxon>
        <taxon>Hexapoda</taxon>
        <taxon>Insecta</taxon>
        <taxon>Pterygota</taxon>
        <taxon>Neoptera</taxon>
        <taxon>Paraneoptera</taxon>
        <taxon>Hemiptera</taxon>
        <taxon>Heteroptera</taxon>
        <taxon>Panheteroptera</taxon>
        <taxon>Cimicomorpha</taxon>
        <taxon>Miridae</taxon>
        <taxon>Dicyphina</taxon>
        <taxon>Nesidiocoris</taxon>
    </lineage>
</organism>
<accession>A0ABN7AIB0</accession>